<keyword evidence="6 9" id="KW-1133">Transmembrane helix</keyword>
<dbReference type="AlphaFoldDB" id="A0A0K6HRC1"/>
<evidence type="ECO:0000256" key="9">
    <source>
        <dbReference type="SAM" id="Phobius"/>
    </source>
</evidence>
<dbReference type="PANTHER" id="PTHR30574:SF1">
    <property type="entry name" value="SULPHUR TRANSPORT DOMAIN-CONTAINING PROTEIN"/>
    <property type="match status" value="1"/>
</dbReference>
<evidence type="ECO:0000256" key="8">
    <source>
        <dbReference type="ARBA" id="ARBA00035655"/>
    </source>
</evidence>
<reference evidence="11" key="1">
    <citation type="submission" date="2015-08" db="EMBL/GenBank/DDBJ databases">
        <authorList>
            <person name="Varghese N."/>
        </authorList>
    </citation>
    <scope>NUCLEOTIDE SEQUENCE [LARGE SCALE GENOMIC DNA]</scope>
    <source>
        <strain evidence="11">DSM 23407</strain>
    </source>
</reference>
<name>A0A0K6HRC1_9HYPH</name>
<protein>
    <submittedName>
        <fullName evidence="10">Uncharacterized membrane protein YedE/YeeE, contains two sulfur transport domains</fullName>
    </submittedName>
</protein>
<organism evidence="10 11">
    <name type="scientific">Pannonibacter indicus</name>
    <dbReference type="NCBI Taxonomy" id="466044"/>
    <lineage>
        <taxon>Bacteria</taxon>
        <taxon>Pseudomonadati</taxon>
        <taxon>Pseudomonadota</taxon>
        <taxon>Alphaproteobacteria</taxon>
        <taxon>Hyphomicrobiales</taxon>
        <taxon>Stappiaceae</taxon>
        <taxon>Pannonibacter</taxon>
    </lineage>
</organism>
<dbReference type="EMBL" id="CYHE01000002">
    <property type="protein sequence ID" value="CUA93429.1"/>
    <property type="molecule type" value="Genomic_DNA"/>
</dbReference>
<evidence type="ECO:0000256" key="1">
    <source>
        <dbReference type="ARBA" id="ARBA00004429"/>
    </source>
</evidence>
<comment type="similarity">
    <text evidence="8">Belongs to the TsuA/YedE (TC 9.B.102) family.</text>
</comment>
<evidence type="ECO:0000256" key="5">
    <source>
        <dbReference type="ARBA" id="ARBA00022692"/>
    </source>
</evidence>
<feature type="transmembrane region" description="Helical" evidence="9">
    <location>
        <begin position="12"/>
        <end position="42"/>
    </location>
</feature>
<keyword evidence="7 9" id="KW-0472">Membrane</keyword>
<feature type="transmembrane region" description="Helical" evidence="9">
    <location>
        <begin position="120"/>
        <end position="141"/>
    </location>
</feature>
<sequence length="143" mass="14060">MPTEFTPLLSLAGGALIGLAAVVLMAVHGRIAGITGILGGFLPGSGESDRGWRMAFIAGMIAAPITVMAATGSMPQIAVPVSTLALVAGGFLVGIGATFGSGCTSGHGVCGLSRLSARSIAATLTFMATGAVTVFLVRHVFGG</sequence>
<evidence type="ECO:0000256" key="7">
    <source>
        <dbReference type="ARBA" id="ARBA00023136"/>
    </source>
</evidence>
<proteinExistence type="inferred from homology"/>
<accession>A0A0K6HRC1</accession>
<evidence type="ECO:0000313" key="11">
    <source>
        <dbReference type="Proteomes" id="UP000183900"/>
    </source>
</evidence>
<gene>
    <name evidence="10" type="ORF">Ga0061067_102380</name>
</gene>
<feature type="transmembrane region" description="Helical" evidence="9">
    <location>
        <begin position="54"/>
        <end position="71"/>
    </location>
</feature>
<keyword evidence="3" id="KW-1003">Cell membrane</keyword>
<evidence type="ECO:0000313" key="10">
    <source>
        <dbReference type="EMBL" id="CUA93429.1"/>
    </source>
</evidence>
<dbReference type="OrthoDB" id="9814020at2"/>
<evidence type="ECO:0000256" key="4">
    <source>
        <dbReference type="ARBA" id="ARBA00022519"/>
    </source>
</evidence>
<keyword evidence="4" id="KW-0997">Cell inner membrane</keyword>
<evidence type="ECO:0000256" key="2">
    <source>
        <dbReference type="ARBA" id="ARBA00022448"/>
    </source>
</evidence>
<keyword evidence="11" id="KW-1185">Reference proteome</keyword>
<feature type="transmembrane region" description="Helical" evidence="9">
    <location>
        <begin position="77"/>
        <end position="99"/>
    </location>
</feature>
<keyword evidence="5 9" id="KW-0812">Transmembrane</keyword>
<dbReference type="RefSeq" id="WP_055454636.1">
    <property type="nucleotide sequence ID" value="NZ_CYHE01000002.1"/>
</dbReference>
<dbReference type="InterPro" id="IPR007272">
    <property type="entry name" value="Sulf_transp_TsuA/YedE"/>
</dbReference>
<dbReference type="Proteomes" id="UP000183900">
    <property type="component" value="Unassembled WGS sequence"/>
</dbReference>
<dbReference type="PANTHER" id="PTHR30574">
    <property type="entry name" value="INNER MEMBRANE PROTEIN YEDE"/>
    <property type="match status" value="1"/>
</dbReference>
<evidence type="ECO:0000256" key="6">
    <source>
        <dbReference type="ARBA" id="ARBA00022989"/>
    </source>
</evidence>
<evidence type="ECO:0000256" key="3">
    <source>
        <dbReference type="ARBA" id="ARBA00022475"/>
    </source>
</evidence>
<keyword evidence="2" id="KW-0813">Transport</keyword>
<dbReference type="GO" id="GO:0005886">
    <property type="term" value="C:plasma membrane"/>
    <property type="evidence" value="ECO:0007669"/>
    <property type="project" value="UniProtKB-SubCell"/>
</dbReference>
<comment type="subcellular location">
    <subcellularLocation>
        <location evidence="1">Cell inner membrane</location>
        <topology evidence="1">Multi-pass membrane protein</topology>
    </subcellularLocation>
</comment>